<feature type="region of interest" description="Disordered" evidence="1">
    <location>
        <begin position="627"/>
        <end position="661"/>
    </location>
</feature>
<proteinExistence type="predicted"/>
<dbReference type="Gene3D" id="3.30.420.10">
    <property type="entry name" value="Ribonuclease H-like superfamily/Ribonuclease H"/>
    <property type="match status" value="1"/>
</dbReference>
<dbReference type="InterPro" id="IPR001584">
    <property type="entry name" value="Integrase_cat-core"/>
</dbReference>
<protein>
    <submittedName>
        <fullName evidence="3">Transposase</fullName>
    </submittedName>
</protein>
<feature type="domain" description="Integrase catalytic" evidence="2">
    <location>
        <begin position="272"/>
        <end position="463"/>
    </location>
</feature>
<name>A0ABY0A119_9BURK</name>
<dbReference type="SUPFAM" id="SSF53098">
    <property type="entry name" value="Ribonuclease H-like"/>
    <property type="match status" value="1"/>
</dbReference>
<dbReference type="PROSITE" id="PS50994">
    <property type="entry name" value="INTEGRASE"/>
    <property type="match status" value="1"/>
</dbReference>
<organism evidence="3 4">
    <name type="scientific">Variovorax beijingensis</name>
    <dbReference type="NCBI Taxonomy" id="2496117"/>
    <lineage>
        <taxon>Bacteria</taxon>
        <taxon>Pseudomonadati</taxon>
        <taxon>Pseudomonadota</taxon>
        <taxon>Betaproteobacteria</taxon>
        <taxon>Burkholderiales</taxon>
        <taxon>Comamonadaceae</taxon>
        <taxon>Variovorax</taxon>
    </lineage>
</organism>
<accession>A0ABY0A119</accession>
<evidence type="ECO:0000313" key="3">
    <source>
        <dbReference type="EMBL" id="RSZ31629.1"/>
    </source>
</evidence>
<dbReference type="Proteomes" id="UP000271137">
    <property type="component" value="Unassembled WGS sequence"/>
</dbReference>
<gene>
    <name evidence="3" type="ORF">EJO66_22940</name>
</gene>
<evidence type="ECO:0000259" key="2">
    <source>
        <dbReference type="PROSITE" id="PS50994"/>
    </source>
</evidence>
<comment type="caution">
    <text evidence="3">The sequence shown here is derived from an EMBL/GenBank/DDBJ whole genome shotgun (WGS) entry which is preliminary data.</text>
</comment>
<dbReference type="InterPro" id="IPR036397">
    <property type="entry name" value="RNaseH_sf"/>
</dbReference>
<evidence type="ECO:0000313" key="4">
    <source>
        <dbReference type="Proteomes" id="UP000271137"/>
    </source>
</evidence>
<keyword evidence="4" id="KW-1185">Reference proteome</keyword>
<dbReference type="EMBL" id="RXFQ01000015">
    <property type="protein sequence ID" value="RSZ31629.1"/>
    <property type="molecule type" value="Genomic_DNA"/>
</dbReference>
<evidence type="ECO:0000256" key="1">
    <source>
        <dbReference type="SAM" id="MobiDB-lite"/>
    </source>
</evidence>
<dbReference type="InterPro" id="IPR012337">
    <property type="entry name" value="RNaseH-like_sf"/>
</dbReference>
<sequence>MTPVLSSPQILRSFHMKFALRVGLTLRCGERSLELVRVLPDGIVQLEEVLTRRVQNMREAELIRRIWGGRMMVVFDPESTGSGQMIEKLPPALIDVSALKLEWQQQIEYRLRYVRGIRAAHVSRGQRSRIANVIRRTAEVSGDASPPSASAVMRWIRAYEKAEMNPVALVGLNKVQVRQRRLPRVVEKLISQTLEATYFTRDRHSLRHAHDCLRRELKMAVCNGQLQEAEANVSFTTLSRRVKDIDAYRRIAAREGDGRARMVCRTTMDGAGAAYPLQRVEVDHTPLNYVVVCVRTGLPLGRPLLTVAIDAFSCYVLGFYLSFYGAGVSSVSGVLRSSVLPKDELTTELGLARPWLSYGLADEWILDNGLEFHSHAFQRMSWELGIDMTYCRVRTPWLKPHVERFFGELNFLTLARGRVHRQVANATSVDPYKDAVISFDDLVRGLTMFVAEVHPLTINERKLARPLDLFQEGLERCPPAVYPGSMENLRLVSGLSTHLTVSQGSVDLRGVPYGSDELLPWRSEFGGNFKTLCKWDPDDIGHLYIQHPKRLTEWVKSPSRRADYANGLSWNQHLTIRRFERTVLRTKGTVDDLWEARMRLHDHWMDASRPKDRKSSLLAARAAGLTSAGFPSSTKSSPDRPQEAPVAENIVPIPEGVDGEVPEFDAFDMGFR</sequence>
<reference evidence="3 4" key="1">
    <citation type="submission" date="2018-12" db="EMBL/GenBank/DDBJ databases">
        <title>The genome sequences of strain 502.</title>
        <authorList>
            <person name="Gao J."/>
            <person name="Sun J."/>
        </authorList>
    </citation>
    <scope>NUCLEOTIDE SEQUENCE [LARGE SCALE GENOMIC DNA]</scope>
    <source>
        <strain evidence="3 4">502</strain>
    </source>
</reference>